<evidence type="ECO:0000313" key="2">
    <source>
        <dbReference type="Proteomes" id="UP001500604"/>
    </source>
</evidence>
<organism evidence="1 2">
    <name type="scientific">Kistimonas scapharcae</name>
    <dbReference type="NCBI Taxonomy" id="1036133"/>
    <lineage>
        <taxon>Bacteria</taxon>
        <taxon>Pseudomonadati</taxon>
        <taxon>Pseudomonadota</taxon>
        <taxon>Gammaproteobacteria</taxon>
        <taxon>Oceanospirillales</taxon>
        <taxon>Endozoicomonadaceae</taxon>
        <taxon>Kistimonas</taxon>
    </lineage>
</organism>
<dbReference type="InterPro" id="IPR008318">
    <property type="entry name" value="UCP030820"/>
</dbReference>
<gene>
    <name evidence="1" type="ORF">GCM10023116_14320</name>
</gene>
<dbReference type="PIRSF" id="PIRSF030820">
    <property type="entry name" value="UCP030820"/>
    <property type="match status" value="1"/>
</dbReference>
<protein>
    <submittedName>
        <fullName evidence="1">DUF934 domain-containing protein</fullName>
    </submittedName>
</protein>
<name>A0ABP8UYY4_9GAMM</name>
<dbReference type="Proteomes" id="UP001500604">
    <property type="component" value="Unassembled WGS sequence"/>
</dbReference>
<dbReference type="Pfam" id="PF06073">
    <property type="entry name" value="DUF934"/>
    <property type="match status" value="1"/>
</dbReference>
<keyword evidence="2" id="KW-1185">Reference proteome</keyword>
<accession>A0ABP8UYY4</accession>
<evidence type="ECO:0000313" key="1">
    <source>
        <dbReference type="EMBL" id="GAA4649158.1"/>
    </source>
</evidence>
<proteinExistence type="predicted"/>
<sequence>MPRRIIKNQRVIDDNYEIITTQALDSTAPQANHLIPLPIWNTLIKDKQRPPIPAGLWLDSHEAPEDISGNPNQALIIAINFPVFTDGRGYSLARLLRQQYHFTGELRAIGDIHRDQLYYLSRCGFDSFVLADPAQSESAIESLKDFSVAYQYAGDSPATVIR</sequence>
<reference evidence="2" key="1">
    <citation type="journal article" date="2019" name="Int. J. Syst. Evol. Microbiol.">
        <title>The Global Catalogue of Microorganisms (GCM) 10K type strain sequencing project: providing services to taxonomists for standard genome sequencing and annotation.</title>
        <authorList>
            <consortium name="The Broad Institute Genomics Platform"/>
            <consortium name="The Broad Institute Genome Sequencing Center for Infectious Disease"/>
            <person name="Wu L."/>
            <person name="Ma J."/>
        </authorList>
    </citation>
    <scope>NUCLEOTIDE SEQUENCE [LARGE SCALE GENOMIC DNA]</scope>
    <source>
        <strain evidence="2">JCM 17805</strain>
    </source>
</reference>
<dbReference type="EMBL" id="BAABFL010000122">
    <property type="protein sequence ID" value="GAA4649158.1"/>
    <property type="molecule type" value="Genomic_DNA"/>
</dbReference>
<dbReference type="RefSeq" id="WP_345194924.1">
    <property type="nucleotide sequence ID" value="NZ_BAABFL010000122.1"/>
</dbReference>
<comment type="caution">
    <text evidence="1">The sequence shown here is derived from an EMBL/GenBank/DDBJ whole genome shotgun (WGS) entry which is preliminary data.</text>
</comment>